<keyword evidence="1" id="KW-0812">Transmembrane</keyword>
<evidence type="ECO:0000313" key="3">
    <source>
        <dbReference type="Proteomes" id="UP000075357"/>
    </source>
</evidence>
<dbReference type="AlphaFoldDB" id="A0A150HCW2"/>
<accession>A0A150HCW2</accession>
<comment type="caution">
    <text evidence="2">The sequence shown here is derived from an EMBL/GenBank/DDBJ whole genome shotgun (WGS) entry which is preliminary data.</text>
</comment>
<feature type="transmembrane region" description="Helical" evidence="1">
    <location>
        <begin position="12"/>
        <end position="31"/>
    </location>
</feature>
<keyword evidence="1" id="KW-0472">Membrane</keyword>
<sequence length="82" mass="8878">MSMWCDQMGIGGWVGMIAAWAAVLAVVVWAVRRMFPAPSTPISDPKALLDARLAQGEIDLVTYQNLRAAVNDSMPATMKGTR</sequence>
<evidence type="ECO:0000256" key="1">
    <source>
        <dbReference type="SAM" id="Phobius"/>
    </source>
</evidence>
<gene>
    <name evidence="2" type="ORF">Mlaev_02211</name>
</gene>
<protein>
    <recommendedName>
        <fullName evidence="4">SHOCT domain-containing protein</fullName>
    </recommendedName>
</protein>
<name>A0A150HCW2_9MICO</name>
<dbReference type="PATRIC" id="fig|36807.3.peg.2247"/>
<evidence type="ECO:0000313" key="2">
    <source>
        <dbReference type="EMBL" id="KXZ59480.1"/>
    </source>
</evidence>
<keyword evidence="3" id="KW-1185">Reference proteome</keyword>
<dbReference type="RefSeq" id="WP_061683413.1">
    <property type="nucleotide sequence ID" value="NZ_BAABEE010000001.1"/>
</dbReference>
<reference evidence="2 3" key="1">
    <citation type="submission" date="2016-01" db="EMBL/GenBank/DDBJ databases">
        <title>Draft genome sequences of Microbacterium laevaniformans LCDC 91-0039 and the type strain of Microbacterium hominis LCDC 84-209.</title>
        <authorList>
            <person name="Bernier A.-M."/>
            <person name="Bernard K."/>
        </authorList>
    </citation>
    <scope>NUCLEOTIDE SEQUENCE [LARGE SCALE GENOMIC DNA]</scope>
    <source>
        <strain evidence="2 3">LCDC 91-0039</strain>
    </source>
</reference>
<organism evidence="2 3">
    <name type="scientific">Microbacterium laevaniformans</name>
    <dbReference type="NCBI Taxonomy" id="36807"/>
    <lineage>
        <taxon>Bacteria</taxon>
        <taxon>Bacillati</taxon>
        <taxon>Actinomycetota</taxon>
        <taxon>Actinomycetes</taxon>
        <taxon>Micrococcales</taxon>
        <taxon>Microbacteriaceae</taxon>
        <taxon>Microbacterium</taxon>
    </lineage>
</organism>
<dbReference type="EMBL" id="LRAD01000045">
    <property type="protein sequence ID" value="KXZ59480.1"/>
    <property type="molecule type" value="Genomic_DNA"/>
</dbReference>
<keyword evidence="1" id="KW-1133">Transmembrane helix</keyword>
<dbReference type="Proteomes" id="UP000075357">
    <property type="component" value="Unassembled WGS sequence"/>
</dbReference>
<evidence type="ECO:0008006" key="4">
    <source>
        <dbReference type="Google" id="ProtNLM"/>
    </source>
</evidence>
<proteinExistence type="predicted"/>